<evidence type="ECO:0000313" key="1">
    <source>
        <dbReference type="EMBL" id="AVM87205.1"/>
    </source>
</evidence>
<name>A0A2P1GMJ2_9CALI</name>
<reference evidence="1" key="1">
    <citation type="journal article" date="2018" name="Nature">
        <title>The evolutionary history of vertebrate RNA viruses.</title>
        <authorList>
            <person name="Shi M."/>
            <person name="Lin X.D."/>
            <person name="Chen X."/>
            <person name="Tian J.H."/>
            <person name="Chen L.J."/>
            <person name="Li K."/>
            <person name="Wang W."/>
            <person name="Eden J.S."/>
            <person name="Shen J.J."/>
            <person name="Liu L."/>
            <person name="Holmes E.C."/>
            <person name="Zhang Y.Z."/>
        </authorList>
    </citation>
    <scope>NUCLEOTIDE SEQUENCE</scope>
    <source>
        <strain evidence="1">WHQSR4160</strain>
    </source>
</reference>
<proteinExistence type="predicted"/>
<accession>A0A2P1GMJ2</accession>
<protein>
    <submittedName>
        <fullName evidence="1">VP2</fullName>
    </submittedName>
</protein>
<sequence length="124" mass="12708">MAFAAIAPLLGSLGSSAIGGISNLGSTGIDAVNRLQLQSREQDFTREMLERRIKAFTDSGLPESSAFLSGGGGGSSLALESRGIRILGAGYTGPWLAASTSRRSNVAGLGQLVNAQGAIMPSRR</sequence>
<dbReference type="EMBL" id="MG599965">
    <property type="protein sequence ID" value="AVM87205.1"/>
    <property type="molecule type" value="Genomic_RNA"/>
</dbReference>
<organism evidence="1">
    <name type="scientific">Wuhan spiny eel calicivirus 2</name>
    <dbReference type="NCBI Taxonomy" id="2116157"/>
    <lineage>
        <taxon>Viruses</taxon>
        <taxon>Riboviria</taxon>
        <taxon>Orthornavirae</taxon>
        <taxon>Pisuviricota</taxon>
        <taxon>Pisoniviricetes</taxon>
        <taxon>Picornavirales</taxon>
        <taxon>Caliciviridae</taxon>
    </lineage>
</organism>